<accession>A0AAW9SVX3</accession>
<dbReference type="InterPro" id="IPR046335">
    <property type="entry name" value="LacI/GalR-like_sensor"/>
</dbReference>
<evidence type="ECO:0000259" key="4">
    <source>
        <dbReference type="PROSITE" id="PS50932"/>
    </source>
</evidence>
<dbReference type="SMART" id="SM00354">
    <property type="entry name" value="HTH_LACI"/>
    <property type="match status" value="1"/>
</dbReference>
<dbReference type="CDD" id="cd06278">
    <property type="entry name" value="PBP1_LacI-like"/>
    <property type="match status" value="1"/>
</dbReference>
<keyword evidence="1" id="KW-0805">Transcription regulation</keyword>
<name>A0AAW9SVX3_9RHOB</name>
<organism evidence="5 6">
    <name type="scientific">Ponticoccus litoralis</name>
    <dbReference type="NCBI Taxonomy" id="422297"/>
    <lineage>
        <taxon>Bacteria</taxon>
        <taxon>Pseudomonadati</taxon>
        <taxon>Pseudomonadota</taxon>
        <taxon>Alphaproteobacteria</taxon>
        <taxon>Rhodobacterales</taxon>
        <taxon>Roseobacteraceae</taxon>
        <taxon>Ponticoccus</taxon>
    </lineage>
</organism>
<evidence type="ECO:0000313" key="5">
    <source>
        <dbReference type="EMBL" id="MEN9063168.1"/>
    </source>
</evidence>
<comment type="caution">
    <text evidence="5">The sequence shown here is derived from an EMBL/GenBank/DDBJ whole genome shotgun (WGS) entry which is preliminary data.</text>
</comment>
<dbReference type="AlphaFoldDB" id="A0AAW9SVX3"/>
<evidence type="ECO:0000256" key="1">
    <source>
        <dbReference type="ARBA" id="ARBA00023015"/>
    </source>
</evidence>
<dbReference type="Pfam" id="PF13377">
    <property type="entry name" value="Peripla_BP_3"/>
    <property type="match status" value="1"/>
</dbReference>
<dbReference type="Proteomes" id="UP001428774">
    <property type="component" value="Unassembled WGS sequence"/>
</dbReference>
<dbReference type="RefSeq" id="WP_347168270.1">
    <property type="nucleotide sequence ID" value="NZ_JBDNCH010000004.1"/>
</dbReference>
<dbReference type="PROSITE" id="PS50932">
    <property type="entry name" value="HTH_LACI_2"/>
    <property type="match status" value="1"/>
</dbReference>
<protein>
    <submittedName>
        <fullName evidence="5">LacI family DNA-binding transcriptional regulator</fullName>
    </submittedName>
</protein>
<dbReference type="SUPFAM" id="SSF47413">
    <property type="entry name" value="lambda repressor-like DNA-binding domains"/>
    <property type="match status" value="1"/>
</dbReference>
<dbReference type="Gene3D" id="1.10.260.40">
    <property type="entry name" value="lambda repressor-like DNA-binding domains"/>
    <property type="match status" value="1"/>
</dbReference>
<dbReference type="PANTHER" id="PTHR30146">
    <property type="entry name" value="LACI-RELATED TRANSCRIPTIONAL REPRESSOR"/>
    <property type="match status" value="1"/>
</dbReference>
<dbReference type="SUPFAM" id="SSF53822">
    <property type="entry name" value="Periplasmic binding protein-like I"/>
    <property type="match status" value="1"/>
</dbReference>
<dbReference type="Pfam" id="PF00356">
    <property type="entry name" value="LacI"/>
    <property type="match status" value="1"/>
</dbReference>
<dbReference type="InterPro" id="IPR000843">
    <property type="entry name" value="HTH_LacI"/>
</dbReference>
<dbReference type="EMBL" id="JBDNCH010000004">
    <property type="protein sequence ID" value="MEN9063168.1"/>
    <property type="molecule type" value="Genomic_DNA"/>
</dbReference>
<dbReference type="InterPro" id="IPR010982">
    <property type="entry name" value="Lambda_DNA-bd_dom_sf"/>
</dbReference>
<gene>
    <name evidence="5" type="ORF">ABFB10_21440</name>
</gene>
<feature type="domain" description="HTH lacI-type" evidence="4">
    <location>
        <begin position="4"/>
        <end position="58"/>
    </location>
</feature>
<evidence type="ECO:0000256" key="2">
    <source>
        <dbReference type="ARBA" id="ARBA00023125"/>
    </source>
</evidence>
<sequence length="331" mass="36662">MQNVTADDVAAAAGVSRWTVNRAFKKDASISPRTRTKVLEAAERLNYVPDLHAAALASTRSNLVALLIDDFANPHKLVMLERLTRALRTRGWDTLLVNTLDPDDAAPALMNASQRRVDATILIGLQFDDEVLEAAHKARRFKKLIIFARSSENPETISICVDDVAATREIARYVLNRGYRQPLYLAGPRTTSAHLLRKETFAGIWMEERGFQPESHAVDAYDPQLSAEVVYAALAQRAAADRPDILVCENDALALGAIDTIRHRLGLDVPGDIAVIGFDDVPQASSHNYRLTTYRQPLTEMAEYLVDVLESAETTNLDRAFLGRLVVRESA</sequence>
<dbReference type="Gene3D" id="3.40.50.2300">
    <property type="match status" value="2"/>
</dbReference>
<dbReference type="CDD" id="cd01392">
    <property type="entry name" value="HTH_LacI"/>
    <property type="match status" value="1"/>
</dbReference>
<reference evidence="5 6" key="1">
    <citation type="submission" date="2024-05" db="EMBL/GenBank/DDBJ databases">
        <title>Genome sequence of Ponticoccus litoralis KCCM 90028.</title>
        <authorList>
            <person name="Kim J.M."/>
            <person name="Lee J.K."/>
            <person name="Choi B.J."/>
            <person name="Bayburt H."/>
            <person name="Baek J.H."/>
            <person name="Jeon C.O."/>
        </authorList>
    </citation>
    <scope>NUCLEOTIDE SEQUENCE [LARGE SCALE GENOMIC DNA]</scope>
    <source>
        <strain evidence="5 6">KCCM 90028</strain>
    </source>
</reference>
<keyword evidence="6" id="KW-1185">Reference proteome</keyword>
<dbReference type="InterPro" id="IPR028082">
    <property type="entry name" value="Peripla_BP_I"/>
</dbReference>
<evidence type="ECO:0000313" key="6">
    <source>
        <dbReference type="Proteomes" id="UP001428774"/>
    </source>
</evidence>
<keyword evidence="2 5" id="KW-0238">DNA-binding</keyword>
<keyword evidence="3" id="KW-0804">Transcription</keyword>
<proteinExistence type="predicted"/>
<dbReference type="PANTHER" id="PTHR30146:SF109">
    <property type="entry name" value="HTH-TYPE TRANSCRIPTIONAL REGULATOR GALS"/>
    <property type="match status" value="1"/>
</dbReference>
<evidence type="ECO:0000256" key="3">
    <source>
        <dbReference type="ARBA" id="ARBA00023163"/>
    </source>
</evidence>
<dbReference type="GO" id="GO:0000976">
    <property type="term" value="F:transcription cis-regulatory region binding"/>
    <property type="evidence" value="ECO:0007669"/>
    <property type="project" value="TreeGrafter"/>
</dbReference>
<dbReference type="GO" id="GO:0003700">
    <property type="term" value="F:DNA-binding transcription factor activity"/>
    <property type="evidence" value="ECO:0007669"/>
    <property type="project" value="TreeGrafter"/>
</dbReference>